<feature type="domain" description="CBS" evidence="3">
    <location>
        <begin position="8"/>
        <end position="66"/>
    </location>
</feature>
<evidence type="ECO:0000313" key="4">
    <source>
        <dbReference type="EMBL" id="KHK96523.1"/>
    </source>
</evidence>
<organism evidence="4 5">
    <name type="scientific">Microbacterium mangrovi</name>
    <dbReference type="NCBI Taxonomy" id="1348253"/>
    <lineage>
        <taxon>Bacteria</taxon>
        <taxon>Bacillati</taxon>
        <taxon>Actinomycetota</taxon>
        <taxon>Actinomycetes</taxon>
        <taxon>Micrococcales</taxon>
        <taxon>Microbacteriaceae</taxon>
        <taxon>Microbacterium</taxon>
    </lineage>
</organism>
<comment type="caution">
    <text evidence="4">The sequence shown here is derived from an EMBL/GenBank/DDBJ whole genome shotgun (WGS) entry which is preliminary data.</text>
</comment>
<dbReference type="CDD" id="cd04622">
    <property type="entry name" value="CBS_pair_HRP1_like"/>
    <property type="match status" value="1"/>
</dbReference>
<protein>
    <submittedName>
        <fullName evidence="4">Histidine kinase</fullName>
    </submittedName>
</protein>
<evidence type="ECO:0000313" key="5">
    <source>
        <dbReference type="Proteomes" id="UP000031030"/>
    </source>
</evidence>
<dbReference type="PANTHER" id="PTHR43080">
    <property type="entry name" value="CBS DOMAIN-CONTAINING PROTEIN CBSX3, MITOCHONDRIAL"/>
    <property type="match status" value="1"/>
</dbReference>
<proteinExistence type="predicted"/>
<keyword evidence="1 2" id="KW-0129">CBS domain</keyword>
<reference evidence="4 5" key="1">
    <citation type="submission" date="2014-11" db="EMBL/GenBank/DDBJ databases">
        <title>Genome sequence of Microbacterium mangrovi MUSC 115(T).</title>
        <authorList>
            <person name="Lee L.-H."/>
        </authorList>
    </citation>
    <scope>NUCLEOTIDE SEQUENCE [LARGE SCALE GENOMIC DNA]</scope>
    <source>
        <strain evidence="4 5">MUSC 115</strain>
    </source>
</reference>
<name>A0A0B2A4L7_9MICO</name>
<dbReference type="SUPFAM" id="SSF54631">
    <property type="entry name" value="CBS-domain pair"/>
    <property type="match status" value="1"/>
</dbReference>
<sequence>MTTAQDIMTSAPQCIGENQTLVDAAKAMDLLSVGALPVCGEGRTVIGMLTDRDIVVRCLAQNGDPSTMRAGDVAQIPLVSVEADDDVSEVLRAMSANKLRRLLVTSGQNLVGIISQGDVARWVPPEDAGATVAHISE</sequence>
<dbReference type="OrthoDB" id="9789996at2"/>
<dbReference type="Gene3D" id="3.10.580.10">
    <property type="entry name" value="CBS-domain"/>
    <property type="match status" value="1"/>
</dbReference>
<evidence type="ECO:0000256" key="1">
    <source>
        <dbReference type="ARBA" id="ARBA00023122"/>
    </source>
</evidence>
<keyword evidence="4" id="KW-0418">Kinase</keyword>
<dbReference type="EMBL" id="JTDK01000014">
    <property type="protein sequence ID" value="KHK96523.1"/>
    <property type="molecule type" value="Genomic_DNA"/>
</dbReference>
<feature type="domain" description="CBS" evidence="3">
    <location>
        <begin position="73"/>
        <end position="131"/>
    </location>
</feature>
<accession>A0A0B2A4L7</accession>
<dbReference type="GO" id="GO:0016301">
    <property type="term" value="F:kinase activity"/>
    <property type="evidence" value="ECO:0007669"/>
    <property type="project" value="UniProtKB-KW"/>
</dbReference>
<dbReference type="InterPro" id="IPR051257">
    <property type="entry name" value="Diverse_CBS-Domain"/>
</dbReference>
<dbReference type="SMART" id="SM00116">
    <property type="entry name" value="CBS"/>
    <property type="match status" value="2"/>
</dbReference>
<keyword evidence="4" id="KW-0808">Transferase</keyword>
<dbReference type="InterPro" id="IPR000644">
    <property type="entry name" value="CBS_dom"/>
</dbReference>
<keyword evidence="5" id="KW-1185">Reference proteome</keyword>
<dbReference type="RefSeq" id="WP_039400825.1">
    <property type="nucleotide sequence ID" value="NZ_JTDK01000014.1"/>
</dbReference>
<dbReference type="Pfam" id="PF00571">
    <property type="entry name" value="CBS"/>
    <property type="match status" value="2"/>
</dbReference>
<gene>
    <name evidence="4" type="ORF">LK09_14255</name>
</gene>
<evidence type="ECO:0000256" key="2">
    <source>
        <dbReference type="PROSITE-ProRule" id="PRU00703"/>
    </source>
</evidence>
<dbReference type="AlphaFoldDB" id="A0A0B2A4L7"/>
<dbReference type="PROSITE" id="PS51371">
    <property type="entry name" value="CBS"/>
    <property type="match status" value="2"/>
</dbReference>
<evidence type="ECO:0000259" key="3">
    <source>
        <dbReference type="PROSITE" id="PS51371"/>
    </source>
</evidence>
<dbReference type="PANTHER" id="PTHR43080:SF2">
    <property type="entry name" value="CBS DOMAIN-CONTAINING PROTEIN"/>
    <property type="match status" value="1"/>
</dbReference>
<dbReference type="Proteomes" id="UP000031030">
    <property type="component" value="Unassembled WGS sequence"/>
</dbReference>
<dbReference type="STRING" id="1348253.LK09_14255"/>
<dbReference type="InterPro" id="IPR046342">
    <property type="entry name" value="CBS_dom_sf"/>
</dbReference>